<evidence type="ECO:0000259" key="6">
    <source>
        <dbReference type="Pfam" id="PF10551"/>
    </source>
</evidence>
<dbReference type="Pfam" id="PF04500">
    <property type="entry name" value="FLYWCH"/>
    <property type="match status" value="1"/>
</dbReference>
<sequence>MEQNIKYKPNNRFNVKLLNQSNPNHDGHDLCYNGILFKRHRINKNSINWLCKNSNCLGSITLKISNDDIQHFVPHELVWNHDTFNEIDHTSNQFKINCKIRCESEPNLSARQIFQEEQAKIAKNSSASYAELAKVFPSLTSFKPTLEKRKKKGRPNLPKRLRELKLVEPYTLNNKNEKFLILNKSENKILVFSSPTQLEALSKATHWYADGTFKSAAKFYYQLYIIHAYINNFMIPCCYAFMNRRREKDYNVVIKAIKKEAKIHNFELNPLYIMTDYELASINAFKKNFENIQSKGCLFHLCQNFMKKIVNVGLKSEYQSNETLAKWFRSICSLALVPIDKPPPRNKLYVVNDSMLLNYKKMLMDGDISIETYVKYVGQIFDFSNIFKSKASKSQESSVSESSDLDSDSEYSSED</sequence>
<evidence type="ECO:0000313" key="8">
    <source>
        <dbReference type="Proteomes" id="UP000663879"/>
    </source>
</evidence>
<accession>A0A813NHY8</accession>
<gene>
    <name evidence="7" type="ORF">OXX778_LOCUS3338</name>
</gene>
<keyword evidence="8" id="KW-1185">Reference proteome</keyword>
<evidence type="ECO:0000313" key="7">
    <source>
        <dbReference type="EMBL" id="CAF0739920.1"/>
    </source>
</evidence>
<dbReference type="AlphaFoldDB" id="A0A813NHY8"/>
<feature type="compositionally biased region" description="Low complexity" evidence="4">
    <location>
        <begin position="391"/>
        <end position="402"/>
    </location>
</feature>
<dbReference type="InterPro" id="IPR018289">
    <property type="entry name" value="MULE_transposase_dom"/>
</dbReference>
<protein>
    <recommendedName>
        <fullName evidence="9">MULE transposase domain-containing protein</fullName>
    </recommendedName>
</protein>
<dbReference type="EMBL" id="CAJNOC010000290">
    <property type="protein sequence ID" value="CAF0739920.1"/>
    <property type="molecule type" value="Genomic_DNA"/>
</dbReference>
<feature type="domain" description="MULE transposase" evidence="6">
    <location>
        <begin position="207"/>
        <end position="304"/>
    </location>
</feature>
<dbReference type="PANTHER" id="PTHR47160">
    <property type="entry name" value="PUTATIVE-RELATED"/>
    <property type="match status" value="1"/>
</dbReference>
<feature type="region of interest" description="Disordered" evidence="4">
    <location>
        <begin position="391"/>
        <end position="415"/>
    </location>
</feature>
<keyword evidence="1" id="KW-0479">Metal-binding</keyword>
<evidence type="ECO:0000259" key="5">
    <source>
        <dbReference type="Pfam" id="PF04500"/>
    </source>
</evidence>
<comment type="caution">
    <text evidence="7">The sequence shown here is derived from an EMBL/GenBank/DDBJ whole genome shotgun (WGS) entry which is preliminary data.</text>
</comment>
<dbReference type="GO" id="GO:0008270">
    <property type="term" value="F:zinc ion binding"/>
    <property type="evidence" value="ECO:0007669"/>
    <property type="project" value="UniProtKB-KW"/>
</dbReference>
<feature type="domain" description="FLYWCH-type" evidence="5">
    <location>
        <begin position="26"/>
        <end position="69"/>
    </location>
</feature>
<keyword evidence="2" id="KW-0863">Zinc-finger</keyword>
<dbReference type="OrthoDB" id="93990at2759"/>
<evidence type="ECO:0008006" key="9">
    <source>
        <dbReference type="Google" id="ProtNLM"/>
    </source>
</evidence>
<dbReference type="PANTHER" id="PTHR47160:SF10">
    <property type="entry name" value="MULE TRANSPOSASE DOMAIN-CONTAINING PROTEIN"/>
    <property type="match status" value="1"/>
</dbReference>
<dbReference type="InterPro" id="IPR007588">
    <property type="entry name" value="Znf_FLYWCH"/>
</dbReference>
<evidence type="ECO:0000256" key="2">
    <source>
        <dbReference type="ARBA" id="ARBA00022771"/>
    </source>
</evidence>
<name>A0A813NHY8_9BILA</name>
<feature type="compositionally biased region" description="Acidic residues" evidence="4">
    <location>
        <begin position="403"/>
        <end position="415"/>
    </location>
</feature>
<reference evidence="7" key="1">
    <citation type="submission" date="2021-02" db="EMBL/GenBank/DDBJ databases">
        <authorList>
            <person name="Nowell W R."/>
        </authorList>
    </citation>
    <scope>NUCLEOTIDE SEQUENCE</scope>
    <source>
        <strain evidence="7">Ploen Becks lab</strain>
    </source>
</reference>
<dbReference type="Pfam" id="PF10551">
    <property type="entry name" value="MULE"/>
    <property type="match status" value="1"/>
</dbReference>
<organism evidence="7 8">
    <name type="scientific">Brachionus calyciflorus</name>
    <dbReference type="NCBI Taxonomy" id="104777"/>
    <lineage>
        <taxon>Eukaryota</taxon>
        <taxon>Metazoa</taxon>
        <taxon>Spiralia</taxon>
        <taxon>Gnathifera</taxon>
        <taxon>Rotifera</taxon>
        <taxon>Eurotatoria</taxon>
        <taxon>Monogononta</taxon>
        <taxon>Pseudotrocha</taxon>
        <taxon>Ploima</taxon>
        <taxon>Brachionidae</taxon>
        <taxon>Brachionus</taxon>
    </lineage>
</organism>
<proteinExistence type="predicted"/>
<keyword evidence="3" id="KW-0862">Zinc</keyword>
<evidence type="ECO:0000256" key="3">
    <source>
        <dbReference type="ARBA" id="ARBA00022833"/>
    </source>
</evidence>
<dbReference type="Proteomes" id="UP000663879">
    <property type="component" value="Unassembled WGS sequence"/>
</dbReference>
<evidence type="ECO:0000256" key="4">
    <source>
        <dbReference type="SAM" id="MobiDB-lite"/>
    </source>
</evidence>
<evidence type="ECO:0000256" key="1">
    <source>
        <dbReference type="ARBA" id="ARBA00022723"/>
    </source>
</evidence>